<dbReference type="InterPro" id="IPR003754">
    <property type="entry name" value="4pyrrol_synth_uPrphyn_synth"/>
</dbReference>
<dbReference type="Gene3D" id="3.40.50.10090">
    <property type="match status" value="2"/>
</dbReference>
<dbReference type="GO" id="GO:0033014">
    <property type="term" value="P:tetrapyrrole biosynthetic process"/>
    <property type="evidence" value="ECO:0007669"/>
    <property type="project" value="InterPro"/>
</dbReference>
<organism evidence="2 3">
    <name type="scientific">Frigidibacter albus</name>
    <dbReference type="NCBI Taxonomy" id="1465486"/>
    <lineage>
        <taxon>Bacteria</taxon>
        <taxon>Pseudomonadati</taxon>
        <taxon>Pseudomonadota</taxon>
        <taxon>Alphaproteobacteria</taxon>
        <taxon>Rhodobacterales</taxon>
        <taxon>Paracoccaceae</taxon>
        <taxon>Frigidibacter</taxon>
    </lineage>
</organism>
<dbReference type="RefSeq" id="WP_161346154.1">
    <property type="nucleotide sequence ID" value="NZ_BMGW01000006.1"/>
</dbReference>
<comment type="caution">
    <text evidence="2">The sequence shown here is derived from an EMBL/GenBank/DDBJ whole genome shotgun (WGS) entry which is preliminary data.</text>
</comment>
<proteinExistence type="predicted"/>
<evidence type="ECO:0000313" key="3">
    <source>
        <dbReference type="Proteomes" id="UP000477083"/>
    </source>
</evidence>
<dbReference type="CDD" id="cd06578">
    <property type="entry name" value="HemD"/>
    <property type="match status" value="1"/>
</dbReference>
<sequence>MAQPTLLLTRPAPQSQRFAAECAARFPGVPVLISPLMQIVNLPLSQDVAGADALILTSENAALALAPQTALRPPAWCVGPRTATAARAEGFPIAGIAEDAASLTSLLKTHAQGATLLHARGRHVVADLPTALAPAGITVTEAMVYDQQACALTDEARTLLTRPGPILAPLFSPRSARLLAEAVPPRRLHIAAISAAVARAAEPLAPLGLELAARPDSAAMLEALGRLIATLQQSSPHGA</sequence>
<dbReference type="GO" id="GO:0004852">
    <property type="term" value="F:uroporphyrinogen-III synthase activity"/>
    <property type="evidence" value="ECO:0007669"/>
    <property type="project" value="InterPro"/>
</dbReference>
<feature type="domain" description="Tetrapyrrole biosynthesis uroporphyrinogen III synthase" evidence="1">
    <location>
        <begin position="28"/>
        <end position="204"/>
    </location>
</feature>
<dbReference type="SUPFAM" id="SSF69618">
    <property type="entry name" value="HemD-like"/>
    <property type="match status" value="1"/>
</dbReference>
<dbReference type="AlphaFoldDB" id="A0A6L8VGL5"/>
<dbReference type="OrthoDB" id="7204250at2"/>
<evidence type="ECO:0000259" key="1">
    <source>
        <dbReference type="Pfam" id="PF02602"/>
    </source>
</evidence>
<evidence type="ECO:0000313" key="2">
    <source>
        <dbReference type="EMBL" id="MZQ89497.1"/>
    </source>
</evidence>
<dbReference type="Pfam" id="PF02602">
    <property type="entry name" value="HEM4"/>
    <property type="match status" value="1"/>
</dbReference>
<reference evidence="2 3" key="1">
    <citation type="submission" date="2020-01" db="EMBL/GenBank/DDBJ databases">
        <title>Frigidibacter albus SP32T (=CGMCC 1.13995T).</title>
        <authorList>
            <person name="Liao X."/>
        </authorList>
    </citation>
    <scope>NUCLEOTIDE SEQUENCE [LARGE SCALE GENOMIC DNA]</scope>
    <source>
        <strain evidence="2 3">SP32</strain>
    </source>
</reference>
<dbReference type="Proteomes" id="UP000477083">
    <property type="component" value="Unassembled WGS sequence"/>
</dbReference>
<name>A0A6L8VGL5_9RHOB</name>
<accession>A0A6L8VGL5</accession>
<gene>
    <name evidence="2" type="ORF">GS660_10380</name>
</gene>
<dbReference type="EMBL" id="WWNR01000006">
    <property type="protein sequence ID" value="MZQ89497.1"/>
    <property type="molecule type" value="Genomic_DNA"/>
</dbReference>
<keyword evidence="3" id="KW-1185">Reference proteome</keyword>
<dbReference type="InterPro" id="IPR036108">
    <property type="entry name" value="4pyrrol_syn_uPrphyn_synt_sf"/>
</dbReference>
<protein>
    <submittedName>
        <fullName evidence="2">Uroporphyrinogen-III synthase</fullName>
    </submittedName>
</protein>